<accession>X1NAC6</accession>
<dbReference type="AlphaFoldDB" id="X1NAC6"/>
<feature type="non-terminal residue" evidence="1">
    <location>
        <position position="1"/>
    </location>
</feature>
<protein>
    <submittedName>
        <fullName evidence="1">Uncharacterized protein</fullName>
    </submittedName>
</protein>
<gene>
    <name evidence="1" type="ORF">S06H3_18535</name>
</gene>
<comment type="caution">
    <text evidence="1">The sequence shown here is derived from an EMBL/GenBank/DDBJ whole genome shotgun (WGS) entry which is preliminary data.</text>
</comment>
<sequence>LAINKIAGRWDYPRLKDLIIEIDTGEFDIEATGFTEEEIEELITKFAIIDIDKLLNELDMSQAIDKPIWAVIRTDGKNQEILEKVLTLLEKRNIKVERSYEI</sequence>
<organism evidence="1">
    <name type="scientific">marine sediment metagenome</name>
    <dbReference type="NCBI Taxonomy" id="412755"/>
    <lineage>
        <taxon>unclassified sequences</taxon>
        <taxon>metagenomes</taxon>
        <taxon>ecological metagenomes</taxon>
    </lineage>
</organism>
<evidence type="ECO:0000313" key="1">
    <source>
        <dbReference type="EMBL" id="GAI15599.1"/>
    </source>
</evidence>
<name>X1NAC6_9ZZZZ</name>
<reference evidence="1" key="1">
    <citation type="journal article" date="2014" name="Front. Microbiol.">
        <title>High frequency of phylogenetically diverse reductive dehalogenase-homologous genes in deep subseafloor sedimentary metagenomes.</title>
        <authorList>
            <person name="Kawai M."/>
            <person name="Futagami T."/>
            <person name="Toyoda A."/>
            <person name="Takaki Y."/>
            <person name="Nishi S."/>
            <person name="Hori S."/>
            <person name="Arai W."/>
            <person name="Tsubouchi T."/>
            <person name="Morono Y."/>
            <person name="Uchiyama I."/>
            <person name="Ito T."/>
            <person name="Fujiyama A."/>
            <person name="Inagaki F."/>
            <person name="Takami H."/>
        </authorList>
    </citation>
    <scope>NUCLEOTIDE SEQUENCE</scope>
    <source>
        <strain evidence="1">Expedition CK06-06</strain>
    </source>
</reference>
<proteinExistence type="predicted"/>
<dbReference type="EMBL" id="BARV01009386">
    <property type="protein sequence ID" value="GAI15599.1"/>
    <property type="molecule type" value="Genomic_DNA"/>
</dbReference>